<keyword evidence="3" id="KW-1185">Reference proteome</keyword>
<accession>A0ABR2AI78</accession>
<evidence type="ECO:0000256" key="1">
    <source>
        <dbReference type="SAM" id="MobiDB-lite"/>
    </source>
</evidence>
<dbReference type="Gene3D" id="3.30.420.10">
    <property type="entry name" value="Ribonuclease H-like superfamily/Ribonuclease H"/>
    <property type="match status" value="1"/>
</dbReference>
<reference evidence="2 3" key="1">
    <citation type="journal article" date="2024" name="G3 (Bethesda)">
        <title>Genome assembly of Hibiscus sabdariffa L. provides insights into metabolisms of medicinal natural products.</title>
        <authorList>
            <person name="Kim T."/>
        </authorList>
    </citation>
    <scope>NUCLEOTIDE SEQUENCE [LARGE SCALE GENOMIC DNA]</scope>
    <source>
        <strain evidence="2">TK-2024</strain>
        <tissue evidence="2">Old leaves</tissue>
    </source>
</reference>
<proteinExistence type="predicted"/>
<dbReference type="EMBL" id="JBBPBM010000663">
    <property type="protein sequence ID" value="KAK8492971.1"/>
    <property type="molecule type" value="Genomic_DNA"/>
</dbReference>
<comment type="caution">
    <text evidence="2">The sequence shown here is derived from an EMBL/GenBank/DDBJ whole genome shotgun (WGS) entry which is preliminary data.</text>
</comment>
<name>A0ABR2AI78_9ROSI</name>
<organism evidence="2 3">
    <name type="scientific">Hibiscus sabdariffa</name>
    <name type="common">roselle</name>
    <dbReference type="NCBI Taxonomy" id="183260"/>
    <lineage>
        <taxon>Eukaryota</taxon>
        <taxon>Viridiplantae</taxon>
        <taxon>Streptophyta</taxon>
        <taxon>Embryophyta</taxon>
        <taxon>Tracheophyta</taxon>
        <taxon>Spermatophyta</taxon>
        <taxon>Magnoliopsida</taxon>
        <taxon>eudicotyledons</taxon>
        <taxon>Gunneridae</taxon>
        <taxon>Pentapetalae</taxon>
        <taxon>rosids</taxon>
        <taxon>malvids</taxon>
        <taxon>Malvales</taxon>
        <taxon>Malvaceae</taxon>
        <taxon>Malvoideae</taxon>
        <taxon>Hibiscus</taxon>
    </lineage>
</organism>
<evidence type="ECO:0000313" key="2">
    <source>
        <dbReference type="EMBL" id="KAK8492971.1"/>
    </source>
</evidence>
<gene>
    <name evidence="2" type="ORF">V6N12_065991</name>
</gene>
<evidence type="ECO:0000313" key="3">
    <source>
        <dbReference type="Proteomes" id="UP001472677"/>
    </source>
</evidence>
<feature type="compositionally biased region" description="Basic and acidic residues" evidence="1">
    <location>
        <begin position="496"/>
        <end position="512"/>
    </location>
</feature>
<protein>
    <submittedName>
        <fullName evidence="2">Uncharacterized protein</fullName>
    </submittedName>
</protein>
<sequence length="512" mass="57704">MAMAKQPDKHWTKEKHQTLFEAMLKQSIDGKLKKALVFDVGILHQPRNRSKKRISMDLDRILEIPLHKRTNIRSMAKALDVSKSTLHRRIKEGLIKPQTNAIKPYLTYANKRTMEPTKRNSKSRQVGTLKTKPILSMTKDVTISCLIDKVLHVIRVKCPSYSDKTIFIQQDNAKPHISVDDEEFLQAHQESPTTIDELVKAVEKSFDELAAESLNNVFLSFQSCMIEIMKIKGGNNYRLPHMSKQSHCKPDAAQFMQPPKETETPQKETLAQLTQPLFETSRGDGNAALEGGQFGLNITRSNQPGQIVPADRASMDELGSWMSQLNQTVNASSSLFNQTEQTQLCPIDHTTTPPPPTDHCQIETAEVTQEAPTFWTACPYCYTLYEYPKVYEDCTLRCQANNCRKAFHAAVIPSPPVNGEETYMCSFGIFPIGFSVKGKDGGGHFPSWSPVSTMFAYSNNKNAGKQRSPGKPSPRVFYDEDDVYVEISSDDDDWRTEEGERGRICGEKCQGE</sequence>
<dbReference type="PANTHER" id="PTHR47169:SF2">
    <property type="entry name" value="OS01G0541250 PROTEIN"/>
    <property type="match status" value="1"/>
</dbReference>
<feature type="region of interest" description="Disordered" evidence="1">
    <location>
        <begin position="490"/>
        <end position="512"/>
    </location>
</feature>
<dbReference type="Proteomes" id="UP001472677">
    <property type="component" value="Unassembled WGS sequence"/>
</dbReference>
<dbReference type="InterPro" id="IPR036397">
    <property type="entry name" value="RNaseH_sf"/>
</dbReference>
<dbReference type="PANTHER" id="PTHR47169">
    <property type="entry name" value="OS01G0541250 PROTEIN"/>
    <property type="match status" value="1"/>
</dbReference>